<feature type="domain" description="ExoP galactose-binding-like" evidence="5">
    <location>
        <begin position="710"/>
        <end position="837"/>
    </location>
</feature>
<evidence type="ECO:0000256" key="2">
    <source>
        <dbReference type="SAM" id="SignalP"/>
    </source>
</evidence>
<evidence type="ECO:0000259" key="5">
    <source>
        <dbReference type="Pfam" id="PF18559"/>
    </source>
</evidence>
<keyword evidence="1 6" id="KW-0378">Hydrolase</keyword>
<evidence type="ECO:0000313" key="6">
    <source>
        <dbReference type="EMBL" id="MFC0350498.1"/>
    </source>
</evidence>
<keyword evidence="7" id="KW-1185">Reference proteome</keyword>
<feature type="signal peptide" evidence="2">
    <location>
        <begin position="1"/>
        <end position="26"/>
    </location>
</feature>
<feature type="chain" id="PRO_5045376369" evidence="2">
    <location>
        <begin position="27"/>
        <end position="854"/>
    </location>
</feature>
<gene>
    <name evidence="6" type="ORF">ACFFJH_11815</name>
</gene>
<dbReference type="Gene3D" id="2.60.120.430">
    <property type="entry name" value="Galactose-binding lectin"/>
    <property type="match status" value="1"/>
</dbReference>
<dbReference type="InterPro" id="IPR036962">
    <property type="entry name" value="Glyco_hydro_3_N_sf"/>
</dbReference>
<keyword evidence="2" id="KW-0732">Signal</keyword>
<dbReference type="PANTHER" id="PTHR30620:SF77">
    <property type="entry name" value="LYSOSOMAL BETA GLUCOSIDASE-LIKE"/>
    <property type="match status" value="1"/>
</dbReference>
<dbReference type="Gene3D" id="3.40.50.1700">
    <property type="entry name" value="Glycoside hydrolase family 3 C-terminal domain"/>
    <property type="match status" value="1"/>
</dbReference>
<dbReference type="Pfam" id="PF00933">
    <property type="entry name" value="Glyco_hydro_3"/>
    <property type="match status" value="1"/>
</dbReference>
<dbReference type="Proteomes" id="UP001589844">
    <property type="component" value="Unassembled WGS sequence"/>
</dbReference>
<dbReference type="InterPro" id="IPR017853">
    <property type="entry name" value="GH"/>
</dbReference>
<dbReference type="InterPro" id="IPR041443">
    <property type="entry name" value="Exop_C"/>
</dbReference>
<dbReference type="InterPro" id="IPR001764">
    <property type="entry name" value="Glyco_hydro_3_N"/>
</dbReference>
<dbReference type="SUPFAM" id="SSF52279">
    <property type="entry name" value="Beta-D-glucan exohydrolase, C-terminal domain"/>
    <property type="match status" value="1"/>
</dbReference>
<dbReference type="GO" id="GO:0016787">
    <property type="term" value="F:hydrolase activity"/>
    <property type="evidence" value="ECO:0007669"/>
    <property type="project" value="UniProtKB-KW"/>
</dbReference>
<evidence type="ECO:0000259" key="4">
    <source>
        <dbReference type="Pfam" id="PF01915"/>
    </source>
</evidence>
<dbReference type="RefSeq" id="WP_390212851.1">
    <property type="nucleotide sequence ID" value="NZ_JBHLXJ010000013.1"/>
</dbReference>
<sequence length="854" mass="90614">MKLRTKKLTSLQLALALMCSAGFYSAANSATAATTPAPATIKDWPHIKSAIAKDPAMEAKIAKMVSNMTLAQKVGQMTQPEIKFITPDDVRKYYLGSVLNGGGSWPKMNKYATAADWVSLADQYYAASMSTDMVDKVPVIWGIDAIHGNSNVVGATLFPHNIGLGAARNPKLIGQMAEHVAKAVRATGIAWVFAPTLAVGRDARWGRSYESFSEDGRLVKEYGAVYVKALQGKFKEDKNVVATAKHFIGDGGTNNGVDRGVNKTTLSEMLNQHAQGYYGAFAEGAQTVMASYNSWHDVAGNVNYGKMHGSKALLTDALKDKMGFDGFVVSDWDGIAEVPGCSNDSCPQAINAGIDMVMVPDNWKSFIANTIAQVERGEIPMARIDDAVSRILRVKLRAGLFGKKPSDNQYAGKQEALQARDVARQAVRESLVLLKNNDSVLPLTRGKKILVVGKSADSMINQSGGWSITWQGTENKESDYTPGDTLLSGIKEAAGAVNVHYSANGDDVDVAQFDVVIAVLGETPYAEGFGDVAASRGLSHSQQFPEDLAVLKKVANKGKPVVTLLMSGRAVYANDLLNLSDSFVAAWLPGTEGKGVADVLFKNAQGKVAHPIKGRLSFSWPAKACLSSTLSSAQTQGVSETLFKYGYGLNYGKVARMGTLPEDTSSACNVASSHIISSPQDQTSYPLSVITGKRKVTLGSELNLSRPDDTVAVKTVQVGAVSGRQISWSGKGRFEAAAAFATPIPANLVADGALQFLAQVQTAPAGRVGMTMECGDTCTASLDLSSTFKNMASAGVKTVKIPLSCFSALGVDMRKVKTPFNVSTDASFVAAFADIKIVAGAAKEADALSCESLK</sequence>
<dbReference type="Pfam" id="PF01915">
    <property type="entry name" value="Glyco_hydro_3_C"/>
    <property type="match status" value="1"/>
</dbReference>
<dbReference type="SUPFAM" id="SSF51445">
    <property type="entry name" value="(Trans)glycosidases"/>
    <property type="match status" value="1"/>
</dbReference>
<proteinExistence type="predicted"/>
<dbReference type="EMBL" id="JBHLXJ010000013">
    <property type="protein sequence ID" value="MFC0350498.1"/>
    <property type="molecule type" value="Genomic_DNA"/>
</dbReference>
<evidence type="ECO:0000256" key="1">
    <source>
        <dbReference type="ARBA" id="ARBA00022801"/>
    </source>
</evidence>
<evidence type="ECO:0000259" key="3">
    <source>
        <dbReference type="Pfam" id="PF00933"/>
    </source>
</evidence>
<organism evidence="6 7">
    <name type="scientific">Undibacterium danionis</name>
    <dbReference type="NCBI Taxonomy" id="1812100"/>
    <lineage>
        <taxon>Bacteria</taxon>
        <taxon>Pseudomonadati</taxon>
        <taxon>Pseudomonadota</taxon>
        <taxon>Betaproteobacteria</taxon>
        <taxon>Burkholderiales</taxon>
        <taxon>Oxalobacteraceae</taxon>
        <taxon>Undibacterium</taxon>
    </lineage>
</organism>
<dbReference type="InterPro" id="IPR002772">
    <property type="entry name" value="Glyco_hydro_3_C"/>
</dbReference>
<name>A0ABV6IG01_9BURK</name>
<evidence type="ECO:0000313" key="7">
    <source>
        <dbReference type="Proteomes" id="UP001589844"/>
    </source>
</evidence>
<dbReference type="Pfam" id="PF18559">
    <property type="entry name" value="Exop_C"/>
    <property type="match status" value="1"/>
</dbReference>
<comment type="caution">
    <text evidence="6">The sequence shown here is derived from an EMBL/GenBank/DDBJ whole genome shotgun (WGS) entry which is preliminary data.</text>
</comment>
<dbReference type="Gene3D" id="3.20.20.300">
    <property type="entry name" value="Glycoside hydrolase, family 3, N-terminal domain"/>
    <property type="match status" value="1"/>
</dbReference>
<protein>
    <submittedName>
        <fullName evidence="6">Glycoside hydrolase family 3 N-terminal domain-containing protein</fullName>
    </submittedName>
</protein>
<dbReference type="InterPro" id="IPR036881">
    <property type="entry name" value="Glyco_hydro_3_C_sf"/>
</dbReference>
<feature type="domain" description="Glycoside hydrolase family 3 C-terminal" evidence="4">
    <location>
        <begin position="431"/>
        <end position="651"/>
    </location>
</feature>
<feature type="domain" description="Glycoside hydrolase family 3 N-terminal" evidence="3">
    <location>
        <begin position="69"/>
        <end position="394"/>
    </location>
</feature>
<dbReference type="InterPro" id="IPR051915">
    <property type="entry name" value="Cellulose_Degrad_GH3"/>
</dbReference>
<reference evidence="6 7" key="1">
    <citation type="submission" date="2024-09" db="EMBL/GenBank/DDBJ databases">
        <authorList>
            <person name="Sun Q."/>
            <person name="Mori K."/>
        </authorList>
    </citation>
    <scope>NUCLEOTIDE SEQUENCE [LARGE SCALE GENOMIC DNA]</scope>
    <source>
        <strain evidence="6 7">CCM 8677</strain>
    </source>
</reference>
<accession>A0ABV6IG01</accession>
<dbReference type="PRINTS" id="PR00133">
    <property type="entry name" value="GLHYDRLASE3"/>
</dbReference>
<dbReference type="PANTHER" id="PTHR30620">
    <property type="entry name" value="PERIPLASMIC BETA-GLUCOSIDASE-RELATED"/>
    <property type="match status" value="1"/>
</dbReference>